<organism evidence="13 14">
    <name type="scientific">Talaromyces rugulosus</name>
    <name type="common">Penicillium rugulosum</name>
    <dbReference type="NCBI Taxonomy" id="121627"/>
    <lineage>
        <taxon>Eukaryota</taxon>
        <taxon>Fungi</taxon>
        <taxon>Dikarya</taxon>
        <taxon>Ascomycota</taxon>
        <taxon>Pezizomycotina</taxon>
        <taxon>Eurotiomycetes</taxon>
        <taxon>Eurotiomycetidae</taxon>
        <taxon>Eurotiales</taxon>
        <taxon>Trichocomaceae</taxon>
        <taxon>Talaromyces</taxon>
        <taxon>Talaromyces sect. Islandici</taxon>
    </lineage>
</organism>
<dbReference type="Gene3D" id="3.30.40.10">
    <property type="entry name" value="Zinc/RING finger domain, C3HC4 (zinc finger)"/>
    <property type="match status" value="1"/>
</dbReference>
<dbReference type="PANTHER" id="PTHR11685">
    <property type="entry name" value="RBR FAMILY RING FINGER AND IBR DOMAIN-CONTAINING"/>
    <property type="match status" value="1"/>
</dbReference>
<feature type="region of interest" description="Disordered" evidence="10">
    <location>
        <begin position="1"/>
        <end position="25"/>
    </location>
</feature>
<keyword evidence="8" id="KW-0862">Zinc</keyword>
<keyword evidence="7" id="KW-0833">Ubl conjugation pathway</keyword>
<evidence type="ECO:0000256" key="9">
    <source>
        <dbReference type="PROSITE-ProRule" id="PRU00175"/>
    </source>
</evidence>
<dbReference type="InterPro" id="IPR031127">
    <property type="entry name" value="E3_UB_ligase_RBR"/>
</dbReference>
<evidence type="ECO:0000256" key="4">
    <source>
        <dbReference type="ARBA" id="ARBA00022723"/>
    </source>
</evidence>
<evidence type="ECO:0000256" key="8">
    <source>
        <dbReference type="ARBA" id="ARBA00022833"/>
    </source>
</evidence>
<dbReference type="InterPro" id="IPR044066">
    <property type="entry name" value="TRIAD_supradom"/>
</dbReference>
<dbReference type="SUPFAM" id="SSF57850">
    <property type="entry name" value="RING/U-box"/>
    <property type="match status" value="1"/>
</dbReference>
<reference evidence="14" key="1">
    <citation type="submission" date="2020-06" db="EMBL/GenBank/DDBJ databases">
        <title>A chromosome-scale genome assembly of Talaromyces rugulosus W13939.</title>
        <authorList>
            <person name="Wang B."/>
            <person name="Guo L."/>
            <person name="Ye K."/>
            <person name="Wang L."/>
        </authorList>
    </citation>
    <scope>NUCLEOTIDE SEQUENCE [LARGE SCALE GENOMIC DNA]</scope>
    <source>
        <strain evidence="14">W13939</strain>
    </source>
</reference>
<proteinExistence type="predicted"/>
<dbReference type="CDD" id="cd20335">
    <property type="entry name" value="BRcat_RBR"/>
    <property type="match status" value="1"/>
</dbReference>
<evidence type="ECO:0000256" key="3">
    <source>
        <dbReference type="ARBA" id="ARBA00022679"/>
    </source>
</evidence>
<keyword evidence="6 9" id="KW-0863">Zinc-finger</keyword>
<evidence type="ECO:0000259" key="11">
    <source>
        <dbReference type="PROSITE" id="PS50089"/>
    </source>
</evidence>
<dbReference type="InterPro" id="IPR013083">
    <property type="entry name" value="Znf_RING/FYVE/PHD"/>
</dbReference>
<dbReference type="GO" id="GO:0008270">
    <property type="term" value="F:zinc ion binding"/>
    <property type="evidence" value="ECO:0007669"/>
    <property type="project" value="UniProtKB-KW"/>
</dbReference>
<feature type="domain" description="RING-type" evidence="11">
    <location>
        <begin position="82"/>
        <end position="126"/>
    </location>
</feature>
<accession>A0A7H8QN62</accession>
<dbReference type="PROSITE" id="PS51873">
    <property type="entry name" value="TRIAD"/>
    <property type="match status" value="1"/>
</dbReference>
<dbReference type="Gene3D" id="1.20.120.1750">
    <property type="match status" value="1"/>
</dbReference>
<dbReference type="GeneID" id="55989883"/>
<dbReference type="GO" id="GO:0061630">
    <property type="term" value="F:ubiquitin protein ligase activity"/>
    <property type="evidence" value="ECO:0007669"/>
    <property type="project" value="UniProtKB-EC"/>
</dbReference>
<dbReference type="AlphaFoldDB" id="A0A7H8QN62"/>
<keyword evidence="14" id="KW-1185">Reference proteome</keyword>
<evidence type="ECO:0000256" key="7">
    <source>
        <dbReference type="ARBA" id="ARBA00022786"/>
    </source>
</evidence>
<feature type="domain" description="RING-type" evidence="12">
    <location>
        <begin position="78"/>
        <end position="286"/>
    </location>
</feature>
<evidence type="ECO:0000256" key="1">
    <source>
        <dbReference type="ARBA" id="ARBA00001798"/>
    </source>
</evidence>
<dbReference type="EC" id="2.3.2.31" evidence="2"/>
<dbReference type="GO" id="GO:0016567">
    <property type="term" value="P:protein ubiquitination"/>
    <property type="evidence" value="ECO:0007669"/>
    <property type="project" value="InterPro"/>
</dbReference>
<evidence type="ECO:0000313" key="14">
    <source>
        <dbReference type="Proteomes" id="UP000509510"/>
    </source>
</evidence>
<keyword evidence="5" id="KW-0677">Repeat</keyword>
<gene>
    <name evidence="13" type="ORF">TRUGW13939_02374</name>
</gene>
<sequence>MDDLDDLDTSKTHNTQPDQTSDAETSLHLYARELKRLKSTIGDKILAQSMANHALLENADGEAEINSTCCGRKRPRPFALQCEVCSEEKESTEVFRLNCDHLYCNECLQKLFEGLMTDESLFPPRCCRKTIDIENAGTFLTPDIIKRFNNRKIEIETPNRIYCSSNLCSSFIHPDNITADVATCQKCGIVTCAICKTESHAGDCPNDPAIQSLRHLSSEKGWQSCYNCNRIIELTTGCNHITYDPLALADKSNILTLKKVAIAVLSFATSAAINGRHVRAHCGRKKISFSVLRKS</sequence>
<dbReference type="InterPro" id="IPR017907">
    <property type="entry name" value="Znf_RING_CS"/>
</dbReference>
<keyword evidence="3" id="KW-0808">Transferase</keyword>
<evidence type="ECO:0000256" key="10">
    <source>
        <dbReference type="SAM" id="MobiDB-lite"/>
    </source>
</evidence>
<name>A0A7H8QN62_TALRU</name>
<dbReference type="PROSITE" id="PS00518">
    <property type="entry name" value="ZF_RING_1"/>
    <property type="match status" value="1"/>
</dbReference>
<comment type="catalytic activity">
    <reaction evidence="1">
        <text>[E2 ubiquitin-conjugating enzyme]-S-ubiquitinyl-L-cysteine + [acceptor protein]-L-lysine = [E2 ubiquitin-conjugating enzyme]-L-cysteine + [acceptor protein]-N(6)-ubiquitinyl-L-lysine.</text>
        <dbReference type="EC" id="2.3.2.31"/>
    </reaction>
</comment>
<keyword evidence="4" id="KW-0479">Metal-binding</keyword>
<dbReference type="RefSeq" id="XP_035341461.1">
    <property type="nucleotide sequence ID" value="XM_035485568.1"/>
</dbReference>
<evidence type="ECO:0000313" key="13">
    <source>
        <dbReference type="EMBL" id="QKX55282.1"/>
    </source>
</evidence>
<evidence type="ECO:0000256" key="6">
    <source>
        <dbReference type="ARBA" id="ARBA00022771"/>
    </source>
</evidence>
<dbReference type="Pfam" id="PF01485">
    <property type="entry name" value="IBR"/>
    <property type="match status" value="1"/>
</dbReference>
<evidence type="ECO:0000256" key="2">
    <source>
        <dbReference type="ARBA" id="ARBA00012251"/>
    </source>
</evidence>
<dbReference type="Proteomes" id="UP000509510">
    <property type="component" value="Chromosome I"/>
</dbReference>
<evidence type="ECO:0000256" key="5">
    <source>
        <dbReference type="ARBA" id="ARBA00022737"/>
    </source>
</evidence>
<dbReference type="PROSITE" id="PS50089">
    <property type="entry name" value="ZF_RING_2"/>
    <property type="match status" value="1"/>
</dbReference>
<dbReference type="KEGG" id="trg:TRUGW13939_02374"/>
<dbReference type="OrthoDB" id="10009520at2759"/>
<dbReference type="InterPro" id="IPR001841">
    <property type="entry name" value="Znf_RING"/>
</dbReference>
<dbReference type="EMBL" id="CP055898">
    <property type="protein sequence ID" value="QKX55282.1"/>
    <property type="molecule type" value="Genomic_DNA"/>
</dbReference>
<dbReference type="InterPro" id="IPR002867">
    <property type="entry name" value="IBR_dom"/>
</dbReference>
<feature type="compositionally biased region" description="Polar residues" evidence="10">
    <location>
        <begin position="12"/>
        <end position="24"/>
    </location>
</feature>
<protein>
    <recommendedName>
        <fullName evidence="2">RBR-type E3 ubiquitin transferase</fullName>
        <ecNumber evidence="2">2.3.2.31</ecNumber>
    </recommendedName>
</protein>
<dbReference type="SMART" id="SM00647">
    <property type="entry name" value="IBR"/>
    <property type="match status" value="1"/>
</dbReference>
<evidence type="ECO:0000259" key="12">
    <source>
        <dbReference type="PROSITE" id="PS51873"/>
    </source>
</evidence>